<dbReference type="Pfam" id="PF07715">
    <property type="entry name" value="Plug"/>
    <property type="match status" value="1"/>
</dbReference>
<keyword evidence="6 11" id="KW-0798">TonB box</keyword>
<comment type="subcellular location">
    <subcellularLocation>
        <location evidence="1 10">Cell outer membrane</location>
        <topology evidence="1 10">Multi-pass membrane protein</topology>
    </subcellularLocation>
</comment>
<reference evidence="15 16" key="1">
    <citation type="journal article" date="2007" name="Int. J. Syst. Evol. Microbiol.">
        <title>Marixanthomonas ophiurae gen. nov., sp. nov., a marine bacterium of the family Flavobacteriaceae isolated from a deep-sea brittle star.</title>
        <authorList>
            <person name="Romanenko L.A."/>
            <person name="Uchino M."/>
            <person name="Frolova G.M."/>
            <person name="Mikhailov V.V."/>
        </authorList>
    </citation>
    <scope>NUCLEOTIDE SEQUENCE [LARGE SCALE GENOMIC DNA]</scope>
    <source>
        <strain evidence="15 16">KMM 3046</strain>
    </source>
</reference>
<evidence type="ECO:0000313" key="15">
    <source>
        <dbReference type="EMBL" id="RFN59505.1"/>
    </source>
</evidence>
<dbReference type="Gene3D" id="2.60.40.1120">
    <property type="entry name" value="Carboxypeptidase-like, regulatory domain"/>
    <property type="match status" value="1"/>
</dbReference>
<dbReference type="InterPro" id="IPR036942">
    <property type="entry name" value="Beta-barrel_TonB_sf"/>
</dbReference>
<evidence type="ECO:0000256" key="5">
    <source>
        <dbReference type="ARBA" id="ARBA00022729"/>
    </source>
</evidence>
<evidence type="ECO:0000256" key="4">
    <source>
        <dbReference type="ARBA" id="ARBA00022692"/>
    </source>
</evidence>
<dbReference type="InterPro" id="IPR039426">
    <property type="entry name" value="TonB-dep_rcpt-like"/>
</dbReference>
<feature type="domain" description="TonB-dependent receptor-like beta-barrel" evidence="13">
    <location>
        <begin position="365"/>
        <end position="891"/>
    </location>
</feature>
<dbReference type="InterPro" id="IPR000531">
    <property type="entry name" value="Beta-barrel_TonB"/>
</dbReference>
<evidence type="ECO:0000259" key="13">
    <source>
        <dbReference type="Pfam" id="PF00593"/>
    </source>
</evidence>
<keyword evidence="8 15" id="KW-0675">Receptor</keyword>
<dbReference type="RefSeq" id="WP_117158509.1">
    <property type="nucleotide sequence ID" value="NZ_QVID01000001.1"/>
</dbReference>
<gene>
    <name evidence="15" type="ORF">DZ858_05440</name>
</gene>
<name>A0A3E1QBJ5_9FLAO</name>
<keyword evidence="3 10" id="KW-1134">Transmembrane beta strand</keyword>
<evidence type="ECO:0000256" key="7">
    <source>
        <dbReference type="ARBA" id="ARBA00023136"/>
    </source>
</evidence>
<dbReference type="PANTHER" id="PTHR30069:SF29">
    <property type="entry name" value="HEMOGLOBIN AND HEMOGLOBIN-HAPTOGLOBIN-BINDING PROTEIN 1-RELATED"/>
    <property type="match status" value="1"/>
</dbReference>
<sequence length="918" mass="100231">MKKTLLFLCLLVLSSVAFSQTKITGTVTDQNQVPILGANIIIVGTNTGTVSDYDGNFLLTVNQEPPFTLQVSSVGFQSVTEEVTALDQDLLIVLPEGDKLDEVIISASRTPESVRESPVTIERIDARDIENSSSPNFYTSLENLKGIDVNKGGLTYNSVNARGFAGFANTRFVQLVDGMDNASPALNFVIGNFLGVNELDVQSVEILPGASSALYGANAFNGILFMTTKSPFDDQGISVYYKTGITSQEAAGDNRFYDFGIRAAHKFSDKVAAKASFSYLNGTDWFATDYSQYTLNEPGESDFILPFRSGLAHDGINIYGDEVATDINAVAQSLEAAGLIPPGASALVPSVLVGRTGYQERDITDYEAVNGKADFSLNFRPFNNSNTEIILNSRLGFGNSIYQGASRYQLKNFLLQQHKLEVKGDDFFVRGYATTETAGDSYDMRFTGININRINASEWFGTYVGAYLTGVTTGATPEQAHAGARVFADENVTLQPGTPEFKAAFDKVTSNPDVSVGSKFVDNSKMYVGEGNYNFKTLLNDAMDLQVGGSFRRYSLDSGGTIFTDYDGPIEYDEYGAYVQGIKKFLDDRLKLTGSIRYDKSNRFDPSYSPRVSVVYSAGENKNHNFRASFQTGFRNPDTQSQFIGLNVGRAILVGSAEDNLDRRLPGTNLTGRDAYFDSYSLASVTAFTQSGDPSLLVPVQTPLVEQEKVSAFDVGYRGQLDRIFLDINAYYNIYDGFISSKLVVTPRSGSAFDASGIGDLAIGNFDVFQLYTNSQADVSSYGVVTGLSTKFAENYQVGLSYTYAKFDFDQASDPDFRAAFNTPEHQVKFSFGNPEVFKNFGFNINARWSDEFLWESTIANAIIDSRTVLDAQINYAIPKLKSVIKVGGTNIGGEEYRSAPGAGSIGSQYYISLTINN</sequence>
<dbReference type="InterPro" id="IPR008969">
    <property type="entry name" value="CarboxyPept-like_regulatory"/>
</dbReference>
<evidence type="ECO:0000256" key="12">
    <source>
        <dbReference type="SAM" id="SignalP"/>
    </source>
</evidence>
<evidence type="ECO:0000313" key="16">
    <source>
        <dbReference type="Proteomes" id="UP000261082"/>
    </source>
</evidence>
<keyword evidence="4 10" id="KW-0812">Transmembrane</keyword>
<keyword evidence="7 10" id="KW-0472">Membrane</keyword>
<dbReference type="InterPro" id="IPR037066">
    <property type="entry name" value="Plug_dom_sf"/>
</dbReference>
<accession>A0A3E1QBJ5</accession>
<evidence type="ECO:0000256" key="10">
    <source>
        <dbReference type="PROSITE-ProRule" id="PRU01360"/>
    </source>
</evidence>
<dbReference type="Gene3D" id="2.170.130.10">
    <property type="entry name" value="TonB-dependent receptor, plug domain"/>
    <property type="match status" value="1"/>
</dbReference>
<dbReference type="SUPFAM" id="SSF56935">
    <property type="entry name" value="Porins"/>
    <property type="match status" value="1"/>
</dbReference>
<comment type="caution">
    <text evidence="15">The sequence shown here is derived from an EMBL/GenBank/DDBJ whole genome shotgun (WGS) entry which is preliminary data.</text>
</comment>
<dbReference type="SUPFAM" id="SSF49464">
    <property type="entry name" value="Carboxypeptidase regulatory domain-like"/>
    <property type="match status" value="1"/>
</dbReference>
<feature type="domain" description="TonB-dependent receptor plug" evidence="14">
    <location>
        <begin position="114"/>
        <end position="223"/>
    </location>
</feature>
<proteinExistence type="inferred from homology"/>
<organism evidence="15 16">
    <name type="scientific">Marixanthomonas ophiurae</name>
    <dbReference type="NCBI Taxonomy" id="387659"/>
    <lineage>
        <taxon>Bacteria</taxon>
        <taxon>Pseudomonadati</taxon>
        <taxon>Bacteroidota</taxon>
        <taxon>Flavobacteriia</taxon>
        <taxon>Flavobacteriales</taxon>
        <taxon>Flavobacteriaceae</taxon>
        <taxon>Marixanthomonas</taxon>
    </lineage>
</organism>
<dbReference type="AlphaFoldDB" id="A0A3E1QBJ5"/>
<evidence type="ECO:0000256" key="3">
    <source>
        <dbReference type="ARBA" id="ARBA00022452"/>
    </source>
</evidence>
<dbReference type="GO" id="GO:0009279">
    <property type="term" value="C:cell outer membrane"/>
    <property type="evidence" value="ECO:0007669"/>
    <property type="project" value="UniProtKB-SubCell"/>
</dbReference>
<dbReference type="Pfam" id="PF13715">
    <property type="entry name" value="CarbopepD_reg_2"/>
    <property type="match status" value="1"/>
</dbReference>
<evidence type="ECO:0000256" key="1">
    <source>
        <dbReference type="ARBA" id="ARBA00004571"/>
    </source>
</evidence>
<dbReference type="Pfam" id="PF00593">
    <property type="entry name" value="TonB_dep_Rec_b-barrel"/>
    <property type="match status" value="1"/>
</dbReference>
<dbReference type="Proteomes" id="UP000261082">
    <property type="component" value="Unassembled WGS sequence"/>
</dbReference>
<evidence type="ECO:0000256" key="8">
    <source>
        <dbReference type="ARBA" id="ARBA00023170"/>
    </source>
</evidence>
<evidence type="ECO:0000259" key="14">
    <source>
        <dbReference type="Pfam" id="PF07715"/>
    </source>
</evidence>
<dbReference type="PROSITE" id="PS52016">
    <property type="entry name" value="TONB_DEPENDENT_REC_3"/>
    <property type="match status" value="1"/>
</dbReference>
<dbReference type="OrthoDB" id="1109208at2"/>
<dbReference type="PANTHER" id="PTHR30069">
    <property type="entry name" value="TONB-DEPENDENT OUTER MEMBRANE RECEPTOR"/>
    <property type="match status" value="1"/>
</dbReference>
<keyword evidence="9 10" id="KW-0998">Cell outer membrane</keyword>
<evidence type="ECO:0000256" key="2">
    <source>
        <dbReference type="ARBA" id="ARBA00022448"/>
    </source>
</evidence>
<keyword evidence="16" id="KW-1185">Reference proteome</keyword>
<keyword evidence="5 12" id="KW-0732">Signal</keyword>
<feature type="signal peptide" evidence="12">
    <location>
        <begin position="1"/>
        <end position="19"/>
    </location>
</feature>
<evidence type="ECO:0000256" key="11">
    <source>
        <dbReference type="RuleBase" id="RU003357"/>
    </source>
</evidence>
<evidence type="ECO:0000256" key="6">
    <source>
        <dbReference type="ARBA" id="ARBA00023077"/>
    </source>
</evidence>
<dbReference type="GO" id="GO:0044718">
    <property type="term" value="P:siderophore transmembrane transport"/>
    <property type="evidence" value="ECO:0007669"/>
    <property type="project" value="TreeGrafter"/>
</dbReference>
<dbReference type="InterPro" id="IPR012910">
    <property type="entry name" value="Plug_dom"/>
</dbReference>
<comment type="similarity">
    <text evidence="10 11">Belongs to the TonB-dependent receptor family.</text>
</comment>
<keyword evidence="2 10" id="KW-0813">Transport</keyword>
<evidence type="ECO:0000256" key="9">
    <source>
        <dbReference type="ARBA" id="ARBA00023237"/>
    </source>
</evidence>
<protein>
    <submittedName>
        <fullName evidence="15">TonB-dependent receptor</fullName>
    </submittedName>
</protein>
<dbReference type="Gene3D" id="2.40.170.20">
    <property type="entry name" value="TonB-dependent receptor, beta-barrel domain"/>
    <property type="match status" value="1"/>
</dbReference>
<feature type="chain" id="PRO_5017595193" evidence="12">
    <location>
        <begin position="20"/>
        <end position="918"/>
    </location>
</feature>
<dbReference type="EMBL" id="QVID01000001">
    <property type="protein sequence ID" value="RFN59505.1"/>
    <property type="molecule type" value="Genomic_DNA"/>
</dbReference>
<dbReference type="GO" id="GO:0015344">
    <property type="term" value="F:siderophore uptake transmembrane transporter activity"/>
    <property type="evidence" value="ECO:0007669"/>
    <property type="project" value="TreeGrafter"/>
</dbReference>